<dbReference type="PANTHER" id="PTHR33445">
    <property type="entry name" value="ATP SYNTHASE SUBUNIT B', CHLOROPLASTIC"/>
    <property type="match status" value="1"/>
</dbReference>
<dbReference type="eggNOG" id="COG0711">
    <property type="taxonomic scope" value="Bacteria"/>
</dbReference>
<name>M9R2A5_9RHOB</name>
<evidence type="ECO:0000256" key="5">
    <source>
        <dbReference type="ARBA" id="ARBA00022781"/>
    </source>
</evidence>
<evidence type="ECO:0000256" key="8">
    <source>
        <dbReference type="ARBA" id="ARBA00023136"/>
    </source>
</evidence>
<comment type="subcellular location">
    <subcellularLocation>
        <location evidence="13">Cell membrane</location>
        <topology evidence="13">Single-pass membrane protein</topology>
    </subcellularLocation>
    <subcellularLocation>
        <location evidence="12">Endomembrane system</location>
        <topology evidence="12">Single-pass membrane protein</topology>
    </subcellularLocation>
</comment>
<keyword evidence="2 13" id="KW-0813">Transport</keyword>
<sequence>MKFSSSILGATLITLAASPALAASKNPFSSAFWRLDNTDLIVLIAFVIFVGVLIKYKIPAMLMGLLDKRAADIKSEIDEAKALREDAQTLLASYERKQRDVQVQADRIVENAKEEATRAGEQAKEDIKSSIVRRLAAAQDQIASAQASAIREVRNQAVKVAVAAAQDVIAKQTTAADADRMIDDAIAVVGAKLH</sequence>
<evidence type="ECO:0000256" key="2">
    <source>
        <dbReference type="ARBA" id="ARBA00022448"/>
    </source>
</evidence>
<evidence type="ECO:0000256" key="15">
    <source>
        <dbReference type="SAM" id="Coils"/>
    </source>
</evidence>
<dbReference type="KEGG" id="oat:OAN307_c06500"/>
<dbReference type="OrthoDB" id="8479836at2"/>
<keyword evidence="4 13" id="KW-0812">Transmembrane</keyword>
<dbReference type="InterPro" id="IPR002146">
    <property type="entry name" value="ATP_synth_b/b'su_bac/chlpt"/>
</dbReference>
<dbReference type="NCBIfam" id="NF009989">
    <property type="entry name" value="PRK13455.1"/>
    <property type="match status" value="1"/>
</dbReference>
<evidence type="ECO:0000256" key="1">
    <source>
        <dbReference type="ARBA" id="ARBA00005513"/>
    </source>
</evidence>
<protein>
    <recommendedName>
        <fullName evidence="13">ATP synthase subunit b</fullName>
    </recommendedName>
    <alternativeName>
        <fullName evidence="13">ATP synthase F(0) sector subunit b</fullName>
    </alternativeName>
    <alternativeName>
        <fullName evidence="13">ATPase subunit I</fullName>
    </alternativeName>
    <alternativeName>
        <fullName evidence="13">F-type ATPase subunit b</fullName>
        <shortName evidence="13">F-ATPase subunit b</shortName>
    </alternativeName>
</protein>
<evidence type="ECO:0000256" key="10">
    <source>
        <dbReference type="ARBA" id="ARBA00025198"/>
    </source>
</evidence>
<evidence type="ECO:0000256" key="16">
    <source>
        <dbReference type="SAM" id="SignalP"/>
    </source>
</evidence>
<feature type="coiled-coil region" evidence="15">
    <location>
        <begin position="70"/>
        <end position="100"/>
    </location>
</feature>
<dbReference type="GO" id="GO:0005886">
    <property type="term" value="C:plasma membrane"/>
    <property type="evidence" value="ECO:0007669"/>
    <property type="project" value="UniProtKB-SubCell"/>
</dbReference>
<feature type="signal peptide" evidence="16">
    <location>
        <begin position="1"/>
        <end position="22"/>
    </location>
</feature>
<gene>
    <name evidence="13 17" type="primary">atpF</name>
    <name evidence="17" type="ORF">OAN307_c06500</name>
</gene>
<keyword evidence="3 13" id="KW-0138">CF(0)</keyword>
<comment type="function">
    <text evidence="11">Component of the F(0) channel, it forms part of the peripheral stalk, linking F(1) to F(0). The b'-subunit is a diverged and duplicated form of b found in plants and photosynthetic bacteria.</text>
</comment>
<evidence type="ECO:0000256" key="7">
    <source>
        <dbReference type="ARBA" id="ARBA00023065"/>
    </source>
</evidence>
<evidence type="ECO:0000313" key="17">
    <source>
        <dbReference type="EMBL" id="AGI66377.1"/>
    </source>
</evidence>
<organism evidence="17 18">
    <name type="scientific">Octadecabacter antarcticus 307</name>
    <dbReference type="NCBI Taxonomy" id="391626"/>
    <lineage>
        <taxon>Bacteria</taxon>
        <taxon>Pseudomonadati</taxon>
        <taxon>Pseudomonadota</taxon>
        <taxon>Alphaproteobacteria</taxon>
        <taxon>Rhodobacterales</taxon>
        <taxon>Roseobacteraceae</taxon>
        <taxon>Octadecabacter</taxon>
    </lineage>
</organism>
<dbReference type="Proteomes" id="UP000005307">
    <property type="component" value="Chromosome"/>
</dbReference>
<comment type="subunit">
    <text evidence="13">F-type ATPases have 2 components, F(1) - the catalytic core - and F(0) - the membrane proton channel. F(1) has five subunits: alpha(3), beta(3), gamma(1), delta(1), epsilon(1). F(0) has three main subunits: a(1), b(2) and c(10-14). The alpha and beta chains form an alternating ring which encloses part of the gamma chain. F(1) is attached to F(0) by a central stalk formed by the gamma and epsilon chains, while a peripheral stalk is formed by the delta and b chains.</text>
</comment>
<accession>M9R2A5</accession>
<dbReference type="AlphaFoldDB" id="M9R2A5"/>
<keyword evidence="15" id="KW-0175">Coiled coil</keyword>
<keyword evidence="16" id="KW-0732">Signal</keyword>
<dbReference type="CDD" id="cd06503">
    <property type="entry name" value="ATP-synt_Fo_b"/>
    <property type="match status" value="1"/>
</dbReference>
<dbReference type="PANTHER" id="PTHR33445:SF1">
    <property type="entry name" value="ATP SYNTHASE SUBUNIT B"/>
    <property type="match status" value="1"/>
</dbReference>
<dbReference type="STRING" id="391626.OAN307_c06500"/>
<comment type="function">
    <text evidence="10 13">F(1)F(0) ATP synthase produces ATP from ADP in the presence of a proton or sodium gradient. F-type ATPases consist of two structural domains, F(1) containing the extramembraneous catalytic core and F(0) containing the membrane proton channel, linked together by a central stalk and a peripheral stalk. During catalysis, ATP synthesis in the catalytic domain of F(1) is coupled via a rotary mechanism of the central stalk subunits to proton translocation.</text>
</comment>
<evidence type="ECO:0000313" key="18">
    <source>
        <dbReference type="Proteomes" id="UP000005307"/>
    </source>
</evidence>
<reference evidence="17 18" key="1">
    <citation type="journal article" date="2013" name="PLoS ONE">
        <title>Poles Apart: Arctic and Antarctic Octadecabacter strains Share High Genome Plasticity and a New Type of Xanthorhodopsin.</title>
        <authorList>
            <person name="Vollmers J."/>
            <person name="Voget S."/>
            <person name="Dietrich S."/>
            <person name="Gollnow K."/>
            <person name="Smits M."/>
            <person name="Meyer K."/>
            <person name="Brinkhoff T."/>
            <person name="Simon M."/>
            <person name="Daniel R."/>
        </authorList>
    </citation>
    <scope>NUCLEOTIDE SEQUENCE [LARGE SCALE GENOMIC DNA]</scope>
    <source>
        <strain evidence="17 18">307</strain>
    </source>
</reference>
<evidence type="ECO:0000256" key="14">
    <source>
        <dbReference type="RuleBase" id="RU003848"/>
    </source>
</evidence>
<evidence type="ECO:0000256" key="11">
    <source>
        <dbReference type="ARBA" id="ARBA00025614"/>
    </source>
</evidence>
<dbReference type="GO" id="GO:0046933">
    <property type="term" value="F:proton-transporting ATP synthase activity, rotational mechanism"/>
    <property type="evidence" value="ECO:0007669"/>
    <property type="project" value="UniProtKB-UniRule"/>
</dbReference>
<evidence type="ECO:0000256" key="4">
    <source>
        <dbReference type="ARBA" id="ARBA00022692"/>
    </source>
</evidence>
<dbReference type="HAMAP" id="MF_01398">
    <property type="entry name" value="ATP_synth_b_bprime"/>
    <property type="match status" value="1"/>
</dbReference>
<keyword evidence="9 13" id="KW-0066">ATP synthesis</keyword>
<evidence type="ECO:0000256" key="9">
    <source>
        <dbReference type="ARBA" id="ARBA00023310"/>
    </source>
</evidence>
<evidence type="ECO:0000256" key="6">
    <source>
        <dbReference type="ARBA" id="ARBA00022989"/>
    </source>
</evidence>
<keyword evidence="5 13" id="KW-0375">Hydrogen ion transport</keyword>
<comment type="similarity">
    <text evidence="1 13 14">Belongs to the ATPase B chain family.</text>
</comment>
<evidence type="ECO:0000256" key="3">
    <source>
        <dbReference type="ARBA" id="ARBA00022547"/>
    </source>
</evidence>
<keyword evidence="18" id="KW-1185">Reference proteome</keyword>
<dbReference type="GO" id="GO:0046961">
    <property type="term" value="F:proton-transporting ATPase activity, rotational mechanism"/>
    <property type="evidence" value="ECO:0007669"/>
    <property type="project" value="TreeGrafter"/>
</dbReference>
<keyword evidence="6 13" id="KW-1133">Transmembrane helix</keyword>
<dbReference type="InterPro" id="IPR050059">
    <property type="entry name" value="ATP_synthase_B_chain"/>
</dbReference>
<evidence type="ECO:0000256" key="13">
    <source>
        <dbReference type="HAMAP-Rule" id="MF_01398"/>
    </source>
</evidence>
<keyword evidence="8 13" id="KW-0472">Membrane</keyword>
<dbReference type="HOGENOM" id="CLU_079215_6_2_5"/>
<keyword evidence="13" id="KW-1003">Cell membrane</keyword>
<dbReference type="Pfam" id="PF00430">
    <property type="entry name" value="ATP-synt_B"/>
    <property type="match status" value="1"/>
</dbReference>
<proteinExistence type="inferred from homology"/>
<evidence type="ECO:0000256" key="12">
    <source>
        <dbReference type="ARBA" id="ARBA00037847"/>
    </source>
</evidence>
<keyword evidence="7 13" id="KW-0406">Ion transport</keyword>
<dbReference type="GO" id="GO:0045259">
    <property type="term" value="C:proton-transporting ATP synthase complex"/>
    <property type="evidence" value="ECO:0007669"/>
    <property type="project" value="UniProtKB-KW"/>
</dbReference>
<feature type="transmembrane region" description="Helical" evidence="13">
    <location>
        <begin position="38"/>
        <end position="56"/>
    </location>
</feature>
<dbReference type="EMBL" id="CP003740">
    <property type="protein sequence ID" value="AGI66377.1"/>
    <property type="molecule type" value="Genomic_DNA"/>
</dbReference>
<dbReference type="GO" id="GO:0012505">
    <property type="term" value="C:endomembrane system"/>
    <property type="evidence" value="ECO:0007669"/>
    <property type="project" value="UniProtKB-SubCell"/>
</dbReference>
<feature type="chain" id="PRO_5004101994" description="ATP synthase subunit b" evidence="16">
    <location>
        <begin position="23"/>
        <end position="194"/>
    </location>
</feature>
<dbReference type="RefSeq" id="WP_015498425.1">
    <property type="nucleotide sequence ID" value="NC_020911.1"/>
</dbReference>